<gene>
    <name evidence="3" type="ORF">Aco03nite_103210</name>
</gene>
<dbReference type="PANTHER" id="PTHR37981:SF1">
    <property type="entry name" value="SGNH HYDROLASE-TYPE ESTERASE DOMAIN-CONTAINING PROTEIN"/>
    <property type="match status" value="1"/>
</dbReference>
<name>A0ABQ3XTT6_9ACTN</name>
<dbReference type="InterPro" id="IPR037460">
    <property type="entry name" value="SEST-like"/>
</dbReference>
<protein>
    <submittedName>
        <fullName evidence="3">Lipase 1</fullName>
    </submittedName>
</protein>
<keyword evidence="4" id="KW-1185">Reference proteome</keyword>
<feature type="chain" id="PRO_5047166050" evidence="1">
    <location>
        <begin position="28"/>
        <end position="269"/>
    </location>
</feature>
<dbReference type="CDD" id="cd01823">
    <property type="entry name" value="SEST_like"/>
    <property type="match status" value="1"/>
</dbReference>
<sequence>MRKLLSMGVAAAFTVAALALTGSPAQAAAPAGEYVALGDSYASGVGADPYDASSGVCLRSPKSYPRRLAARETGLTLKDVTCSGATIAEVRRTQLSALSANTRLVTLTVGGNDAQFTTVIRGCLTENDAYCRDLNTYVSYYARHQLVDELAALHTEVKTRAPKARIVVLGYPRLVEMTGSCGALDLNTARRTWLNGTADALAEGTSAAAQRADVEYMDTRFLFAWGAHGACGKDPWINGVNPSKVTETFHPNATGYDKAYEYAWQHLFD</sequence>
<keyword evidence="1" id="KW-0732">Signal</keyword>
<proteinExistence type="predicted"/>
<feature type="domain" description="SGNH hydrolase-type esterase" evidence="2">
    <location>
        <begin position="36"/>
        <end position="257"/>
    </location>
</feature>
<evidence type="ECO:0000313" key="4">
    <source>
        <dbReference type="Proteomes" id="UP000612282"/>
    </source>
</evidence>
<evidence type="ECO:0000256" key="1">
    <source>
        <dbReference type="SAM" id="SignalP"/>
    </source>
</evidence>
<dbReference type="InterPro" id="IPR013830">
    <property type="entry name" value="SGNH_hydro"/>
</dbReference>
<dbReference type="EMBL" id="BOMG01000146">
    <property type="protein sequence ID" value="GID61917.1"/>
    <property type="molecule type" value="Genomic_DNA"/>
</dbReference>
<evidence type="ECO:0000259" key="2">
    <source>
        <dbReference type="Pfam" id="PF13472"/>
    </source>
</evidence>
<accession>A0ABQ3XTT6</accession>
<comment type="caution">
    <text evidence="3">The sequence shown here is derived from an EMBL/GenBank/DDBJ whole genome shotgun (WGS) entry which is preliminary data.</text>
</comment>
<dbReference type="PANTHER" id="PTHR37981">
    <property type="entry name" value="LIPASE 2"/>
    <property type="match status" value="1"/>
</dbReference>
<dbReference type="SUPFAM" id="SSF52266">
    <property type="entry name" value="SGNH hydrolase"/>
    <property type="match status" value="1"/>
</dbReference>
<dbReference type="InterPro" id="IPR036514">
    <property type="entry name" value="SGNH_hydro_sf"/>
</dbReference>
<organism evidence="3 4">
    <name type="scientific">Actinoplanes couchii</name>
    <dbReference type="NCBI Taxonomy" id="403638"/>
    <lineage>
        <taxon>Bacteria</taxon>
        <taxon>Bacillati</taxon>
        <taxon>Actinomycetota</taxon>
        <taxon>Actinomycetes</taxon>
        <taxon>Micromonosporales</taxon>
        <taxon>Micromonosporaceae</taxon>
        <taxon>Actinoplanes</taxon>
    </lineage>
</organism>
<reference evidence="3 4" key="1">
    <citation type="submission" date="2021-01" db="EMBL/GenBank/DDBJ databases">
        <title>Whole genome shotgun sequence of Actinoplanes couchii NBRC 106145.</title>
        <authorList>
            <person name="Komaki H."/>
            <person name="Tamura T."/>
        </authorList>
    </citation>
    <scope>NUCLEOTIDE SEQUENCE [LARGE SCALE GENOMIC DNA]</scope>
    <source>
        <strain evidence="3 4">NBRC 106145</strain>
    </source>
</reference>
<dbReference type="Proteomes" id="UP000612282">
    <property type="component" value="Unassembled WGS sequence"/>
</dbReference>
<evidence type="ECO:0000313" key="3">
    <source>
        <dbReference type="EMBL" id="GID61917.1"/>
    </source>
</evidence>
<feature type="signal peptide" evidence="1">
    <location>
        <begin position="1"/>
        <end position="27"/>
    </location>
</feature>
<dbReference type="Gene3D" id="3.40.50.1110">
    <property type="entry name" value="SGNH hydrolase"/>
    <property type="match status" value="1"/>
</dbReference>
<dbReference type="Pfam" id="PF13472">
    <property type="entry name" value="Lipase_GDSL_2"/>
    <property type="match status" value="1"/>
</dbReference>
<dbReference type="RefSeq" id="WP_203810352.1">
    <property type="nucleotide sequence ID" value="NZ_BAAAQE010000066.1"/>
</dbReference>